<feature type="domain" description="Glutaredoxin" evidence="9">
    <location>
        <begin position="16"/>
        <end position="82"/>
    </location>
</feature>
<dbReference type="Pfam" id="PF00462">
    <property type="entry name" value="Glutaredoxin"/>
    <property type="match status" value="1"/>
</dbReference>
<evidence type="ECO:0000256" key="6">
    <source>
        <dbReference type="ARBA" id="ARBA00023014"/>
    </source>
</evidence>
<organism evidence="10 11">
    <name type="scientific">Candidatus Profftia tarda</name>
    <dbReference type="NCBI Taxonomy" id="1177216"/>
    <lineage>
        <taxon>Bacteria</taxon>
        <taxon>Pseudomonadati</taxon>
        <taxon>Pseudomonadota</taxon>
        <taxon>Gammaproteobacteria</taxon>
        <taxon>Enterobacterales</taxon>
        <taxon>Enterobacteriaceae</taxon>
        <taxon>Candidatus Profftia</taxon>
    </lineage>
</organism>
<dbReference type="RefSeq" id="WP_216782519.1">
    <property type="nucleotide sequence ID" value="NZ_LR890047.1"/>
</dbReference>
<evidence type="ECO:0000313" key="11">
    <source>
        <dbReference type="Proteomes" id="UP000683585"/>
    </source>
</evidence>
<evidence type="ECO:0000256" key="7">
    <source>
        <dbReference type="ARBA" id="ARBA00023284"/>
    </source>
</evidence>
<evidence type="ECO:0000259" key="9">
    <source>
        <dbReference type="Pfam" id="PF00462"/>
    </source>
</evidence>
<evidence type="ECO:0000313" key="10">
    <source>
        <dbReference type="EMBL" id="CAD6507523.1"/>
    </source>
</evidence>
<dbReference type="AlphaFoldDB" id="A0A8E4EZS2"/>
<dbReference type="GO" id="GO:0046872">
    <property type="term" value="F:metal ion binding"/>
    <property type="evidence" value="ECO:0007669"/>
    <property type="project" value="UniProtKB-KW"/>
</dbReference>
<reference evidence="10" key="1">
    <citation type="submission" date="2020-10" db="EMBL/GenBank/DDBJ databases">
        <authorList>
            <person name="Szabo G."/>
        </authorList>
    </citation>
    <scope>NUCLEOTIDE SEQUENCE</scope>
    <source>
        <strain evidence="10">PROFFT</strain>
    </source>
</reference>
<dbReference type="PIRSF" id="PIRSF005894">
    <property type="entry name" value="Monothiol_GRX"/>
    <property type="match status" value="1"/>
</dbReference>
<evidence type="ECO:0000256" key="8">
    <source>
        <dbReference type="PIRNR" id="PIRNR005894"/>
    </source>
</evidence>
<comment type="similarity">
    <text evidence="2 8">Belongs to the glutaredoxin family. Monothiol subfamily.</text>
</comment>
<dbReference type="InterPro" id="IPR033658">
    <property type="entry name" value="GRX_PICOT-like"/>
</dbReference>
<comment type="function">
    <text evidence="1">Monothiol glutaredoxin involved in the biogenesis of iron-sulfur clusters.</text>
</comment>
<keyword evidence="5" id="KW-0408">Iron</keyword>
<gene>
    <name evidence="10" type="primary">grxD</name>
    <name evidence="10" type="ORF">PROFFT_A_00760</name>
</gene>
<evidence type="ECO:0000256" key="2">
    <source>
        <dbReference type="ARBA" id="ARBA00009630"/>
    </source>
</evidence>
<name>A0A8E4EZS2_9ENTR</name>
<keyword evidence="7" id="KW-0676">Redox-active center</keyword>
<protein>
    <recommendedName>
        <fullName evidence="8">Glutaredoxin</fullName>
    </recommendedName>
</protein>
<keyword evidence="11" id="KW-1185">Reference proteome</keyword>
<dbReference type="PANTHER" id="PTHR10293:SF72">
    <property type="entry name" value="MONOTHIOL GLUTAREDOXIN-S14, CHLOROPLASTIC"/>
    <property type="match status" value="1"/>
</dbReference>
<dbReference type="InterPro" id="IPR004480">
    <property type="entry name" value="Monothiol_GRX-rel"/>
</dbReference>
<dbReference type="GO" id="GO:0051537">
    <property type="term" value="F:2 iron, 2 sulfur cluster binding"/>
    <property type="evidence" value="ECO:0007669"/>
    <property type="project" value="UniProtKB-KW"/>
</dbReference>
<evidence type="ECO:0000256" key="1">
    <source>
        <dbReference type="ARBA" id="ARBA00002853"/>
    </source>
</evidence>
<sequence>MTTLEKITQQLSQNPIILYMKGSPQSPLCGFSARAVKVLSACACGQNFSYIDILQHPDIRTELPNYSNWPTFPQLWIENELIGGCDIMVEMYRSGEIQQLIKEISAKYYINHIEAQ</sequence>
<dbReference type="Proteomes" id="UP000683585">
    <property type="component" value="Chromosome"/>
</dbReference>
<evidence type="ECO:0000256" key="4">
    <source>
        <dbReference type="ARBA" id="ARBA00022723"/>
    </source>
</evidence>
<dbReference type="InterPro" id="IPR002109">
    <property type="entry name" value="Glutaredoxin"/>
</dbReference>
<dbReference type="EMBL" id="LR890047">
    <property type="protein sequence ID" value="CAD6507523.1"/>
    <property type="molecule type" value="Genomic_DNA"/>
</dbReference>
<keyword evidence="6" id="KW-0411">Iron-sulfur</keyword>
<accession>A0A8E4EZS2</accession>
<dbReference type="PROSITE" id="PS51354">
    <property type="entry name" value="GLUTAREDOXIN_2"/>
    <property type="match status" value="1"/>
</dbReference>
<keyword evidence="3" id="KW-0001">2Fe-2S</keyword>
<dbReference type="NCBIfam" id="TIGR00365">
    <property type="entry name" value="Grx4 family monothiol glutaredoxin"/>
    <property type="match status" value="1"/>
</dbReference>
<proteinExistence type="inferred from homology"/>
<evidence type="ECO:0000256" key="5">
    <source>
        <dbReference type="ARBA" id="ARBA00023004"/>
    </source>
</evidence>
<dbReference type="CDD" id="cd03028">
    <property type="entry name" value="GRX_PICOT_like"/>
    <property type="match status" value="1"/>
</dbReference>
<evidence type="ECO:0000256" key="3">
    <source>
        <dbReference type="ARBA" id="ARBA00022714"/>
    </source>
</evidence>
<dbReference type="InterPro" id="IPR014434">
    <property type="entry name" value="Monothiol_GRX"/>
</dbReference>
<dbReference type="PANTHER" id="PTHR10293">
    <property type="entry name" value="GLUTAREDOXIN FAMILY MEMBER"/>
    <property type="match status" value="1"/>
</dbReference>
<keyword evidence="4" id="KW-0479">Metal-binding</keyword>
<dbReference type="KEGG" id="ptf:PROFFT_A_00760"/>